<evidence type="ECO:0000256" key="1">
    <source>
        <dbReference type="SAM" id="MobiDB-lite"/>
    </source>
</evidence>
<accession>A0A8K0DVX1</accession>
<dbReference type="PANTHER" id="PTHR33427:SF3">
    <property type="entry name" value="HNH ENDONUCLEASE"/>
    <property type="match status" value="1"/>
</dbReference>
<dbReference type="PANTHER" id="PTHR33427">
    <property type="entry name" value="HNH ENDONUCLEASE"/>
    <property type="match status" value="1"/>
</dbReference>
<comment type="caution">
    <text evidence="3">The sequence shown here is derived from an EMBL/GenBank/DDBJ whole genome shotgun (WGS) entry which is preliminary data.</text>
</comment>
<keyword evidence="2" id="KW-1133">Transmembrane helix</keyword>
<keyword evidence="2" id="KW-0472">Membrane</keyword>
<evidence type="ECO:0000313" key="4">
    <source>
        <dbReference type="Proteomes" id="UP000796880"/>
    </source>
</evidence>
<name>A0A8K0DVX1_9ROSA</name>
<sequence>MRPGKEPKRRSRPSSPLRDRTRVPSGFEPRSPGFRSSVSVLDREELLAKDIAVLEGRSISSDSSNSNLNPRSFPYAVKHQCSDKAEKIKGQDPDRWRRDPLGNIVFRKLVGCSGVLKLGGLGSVVIFHRAVNGNKGGQSTVENCQALQAHGSLIESPYVSIPANSSLGAINNNFMKSSGDCFFILSVARLLSYVFNFGVLLGYQSTCLVCIIFS</sequence>
<gene>
    <name evidence="3" type="ORF">FNV43_RR20432</name>
</gene>
<evidence type="ECO:0000256" key="2">
    <source>
        <dbReference type="SAM" id="Phobius"/>
    </source>
</evidence>
<reference evidence="3" key="1">
    <citation type="submission" date="2020-03" db="EMBL/GenBank/DDBJ databases">
        <title>A high-quality chromosome-level genome assembly of a woody plant with both climbing and erect habits, Rhamnella rubrinervis.</title>
        <authorList>
            <person name="Lu Z."/>
            <person name="Yang Y."/>
            <person name="Zhu X."/>
            <person name="Sun Y."/>
        </authorList>
    </citation>
    <scope>NUCLEOTIDE SEQUENCE</scope>
    <source>
        <strain evidence="3">BYM</strain>
        <tissue evidence="3">Leaf</tissue>
    </source>
</reference>
<feature type="transmembrane region" description="Helical" evidence="2">
    <location>
        <begin position="181"/>
        <end position="203"/>
    </location>
</feature>
<evidence type="ECO:0000313" key="3">
    <source>
        <dbReference type="EMBL" id="KAF3437676.1"/>
    </source>
</evidence>
<proteinExistence type="predicted"/>
<protein>
    <submittedName>
        <fullName evidence="3">Uncharacterized protein</fullName>
    </submittedName>
</protein>
<keyword evidence="2" id="KW-0812">Transmembrane</keyword>
<dbReference type="EMBL" id="VOIH02000009">
    <property type="protein sequence ID" value="KAF3437676.1"/>
    <property type="molecule type" value="Genomic_DNA"/>
</dbReference>
<dbReference type="Proteomes" id="UP000796880">
    <property type="component" value="Unassembled WGS sequence"/>
</dbReference>
<keyword evidence="4" id="KW-1185">Reference proteome</keyword>
<dbReference type="AlphaFoldDB" id="A0A8K0DVX1"/>
<organism evidence="3 4">
    <name type="scientific">Rhamnella rubrinervis</name>
    <dbReference type="NCBI Taxonomy" id="2594499"/>
    <lineage>
        <taxon>Eukaryota</taxon>
        <taxon>Viridiplantae</taxon>
        <taxon>Streptophyta</taxon>
        <taxon>Embryophyta</taxon>
        <taxon>Tracheophyta</taxon>
        <taxon>Spermatophyta</taxon>
        <taxon>Magnoliopsida</taxon>
        <taxon>eudicotyledons</taxon>
        <taxon>Gunneridae</taxon>
        <taxon>Pentapetalae</taxon>
        <taxon>rosids</taxon>
        <taxon>fabids</taxon>
        <taxon>Rosales</taxon>
        <taxon>Rhamnaceae</taxon>
        <taxon>rhamnoid group</taxon>
        <taxon>Rhamneae</taxon>
        <taxon>Rhamnella</taxon>
    </lineage>
</organism>
<feature type="region of interest" description="Disordered" evidence="1">
    <location>
        <begin position="1"/>
        <end position="35"/>
    </location>
</feature>